<dbReference type="Proteomes" id="UP001338125">
    <property type="component" value="Unassembled WGS sequence"/>
</dbReference>
<keyword evidence="1" id="KW-0812">Transmembrane</keyword>
<comment type="caution">
    <text evidence="2">The sequence shown here is derived from an EMBL/GenBank/DDBJ whole genome shotgun (WGS) entry which is preliminary data.</text>
</comment>
<proteinExistence type="predicted"/>
<sequence>MSVGWVPIPDFSRTGADLCVFFLSQLEMLYDTAVHDPWFSATELYTEGVSLYEPDCTLGTMGCVTQCMICNAALGLCTPVTGTSELRNKTMELRNGQHNLSFNAAQSATTERIIRLIKQSTPVSQILQLRTRALYVEELLDNSGIRGLPDNQWQSEVLGWFQTTLAIIQKSTVSYAAKSSEFRKGTNFFLGLEDGYSEACANQLVRPAGTVQNFSILGLAITLGVSIFAIVVSLFMEPLADHLSQRRNNHFSGRIARQADDKFHLLRMALPQPNDDADCEWELGSGDIPVMSKSYEYNRPVLVDKLAYHPDVDTSSDE</sequence>
<protein>
    <submittedName>
        <fullName evidence="2">Uncharacterized protein</fullName>
    </submittedName>
</protein>
<keyword evidence="1" id="KW-1133">Transmembrane helix</keyword>
<dbReference type="EMBL" id="JAVFKD010000012">
    <property type="protein sequence ID" value="KAK5992187.1"/>
    <property type="molecule type" value="Genomic_DNA"/>
</dbReference>
<keyword evidence="1" id="KW-0472">Membrane</keyword>
<gene>
    <name evidence="2" type="ORF">PT974_05588</name>
</gene>
<evidence type="ECO:0000313" key="2">
    <source>
        <dbReference type="EMBL" id="KAK5992187.1"/>
    </source>
</evidence>
<keyword evidence="3" id="KW-1185">Reference proteome</keyword>
<accession>A0ABR0SJ43</accession>
<name>A0ABR0SJ43_9HYPO</name>
<feature type="transmembrane region" description="Helical" evidence="1">
    <location>
        <begin position="214"/>
        <end position="236"/>
    </location>
</feature>
<evidence type="ECO:0000313" key="3">
    <source>
        <dbReference type="Proteomes" id="UP001338125"/>
    </source>
</evidence>
<evidence type="ECO:0000256" key="1">
    <source>
        <dbReference type="SAM" id="Phobius"/>
    </source>
</evidence>
<organism evidence="2 3">
    <name type="scientific">Cladobotryum mycophilum</name>
    <dbReference type="NCBI Taxonomy" id="491253"/>
    <lineage>
        <taxon>Eukaryota</taxon>
        <taxon>Fungi</taxon>
        <taxon>Dikarya</taxon>
        <taxon>Ascomycota</taxon>
        <taxon>Pezizomycotina</taxon>
        <taxon>Sordariomycetes</taxon>
        <taxon>Hypocreomycetidae</taxon>
        <taxon>Hypocreales</taxon>
        <taxon>Hypocreaceae</taxon>
        <taxon>Cladobotryum</taxon>
    </lineage>
</organism>
<reference evidence="2 3" key="1">
    <citation type="submission" date="2024-01" db="EMBL/GenBank/DDBJ databases">
        <title>Complete genome of Cladobotryum mycophilum ATHUM6906.</title>
        <authorList>
            <person name="Christinaki A.C."/>
            <person name="Myridakis A.I."/>
            <person name="Kouvelis V.N."/>
        </authorList>
    </citation>
    <scope>NUCLEOTIDE SEQUENCE [LARGE SCALE GENOMIC DNA]</scope>
    <source>
        <strain evidence="2 3">ATHUM6906</strain>
    </source>
</reference>